<keyword evidence="2" id="KW-1185">Reference proteome</keyword>
<evidence type="ECO:0000313" key="1">
    <source>
        <dbReference type="EMBL" id="GFT10336.1"/>
    </source>
</evidence>
<organism evidence="1 2">
    <name type="scientific">Nephila pilipes</name>
    <name type="common">Giant wood spider</name>
    <name type="synonym">Nephila maculata</name>
    <dbReference type="NCBI Taxonomy" id="299642"/>
    <lineage>
        <taxon>Eukaryota</taxon>
        <taxon>Metazoa</taxon>
        <taxon>Ecdysozoa</taxon>
        <taxon>Arthropoda</taxon>
        <taxon>Chelicerata</taxon>
        <taxon>Arachnida</taxon>
        <taxon>Araneae</taxon>
        <taxon>Araneomorphae</taxon>
        <taxon>Entelegynae</taxon>
        <taxon>Araneoidea</taxon>
        <taxon>Nephilidae</taxon>
        <taxon>Nephila</taxon>
    </lineage>
</organism>
<reference evidence="1" key="1">
    <citation type="submission" date="2020-08" db="EMBL/GenBank/DDBJ databases">
        <title>Multicomponent nature underlies the extraordinary mechanical properties of spider dragline silk.</title>
        <authorList>
            <person name="Kono N."/>
            <person name="Nakamura H."/>
            <person name="Mori M."/>
            <person name="Yoshida Y."/>
            <person name="Ohtoshi R."/>
            <person name="Malay A.D."/>
            <person name="Moran D.A.P."/>
            <person name="Tomita M."/>
            <person name="Numata K."/>
            <person name="Arakawa K."/>
        </authorList>
    </citation>
    <scope>NUCLEOTIDE SEQUENCE</scope>
</reference>
<dbReference type="Proteomes" id="UP000887013">
    <property type="component" value="Unassembled WGS sequence"/>
</dbReference>
<gene>
    <name evidence="1" type="ORF">NPIL_610341</name>
</gene>
<name>A0A8X6NEP6_NEPPI</name>
<proteinExistence type="predicted"/>
<evidence type="ECO:0000313" key="2">
    <source>
        <dbReference type="Proteomes" id="UP000887013"/>
    </source>
</evidence>
<dbReference type="EMBL" id="BMAW01057356">
    <property type="protein sequence ID" value="GFT10336.1"/>
    <property type="molecule type" value="Genomic_DNA"/>
</dbReference>
<comment type="caution">
    <text evidence="1">The sequence shown here is derived from an EMBL/GenBank/DDBJ whole genome shotgun (WGS) entry which is preliminary data.</text>
</comment>
<accession>A0A8X6NEP6</accession>
<sequence length="88" mass="9447">MAPQAVSPDNVNTAVSPAFLADIETAKGFMSAESRPDNVNTAVSPAFLADIETAKGFMSAESRVIRPSQINYVLDHRERITPNASLLN</sequence>
<dbReference type="AlphaFoldDB" id="A0A8X6NEP6"/>
<protein>
    <submittedName>
        <fullName evidence="1">Uncharacterized protein</fullName>
    </submittedName>
</protein>